<dbReference type="Proteomes" id="UP000237271">
    <property type="component" value="Unassembled WGS sequence"/>
</dbReference>
<accession>A0A2P4XW85</accession>
<keyword evidence="2" id="KW-1185">Reference proteome</keyword>
<name>A0A2P4XW85_9STRA</name>
<protein>
    <submittedName>
        <fullName evidence="1">Uncharacterized protein</fullName>
    </submittedName>
</protein>
<dbReference type="AlphaFoldDB" id="A0A2P4XW85"/>
<evidence type="ECO:0000313" key="1">
    <source>
        <dbReference type="EMBL" id="POM69816.1"/>
    </source>
</evidence>
<evidence type="ECO:0000313" key="2">
    <source>
        <dbReference type="Proteomes" id="UP000237271"/>
    </source>
</evidence>
<reference evidence="1 2" key="1">
    <citation type="journal article" date="2017" name="Genome Biol. Evol.">
        <title>Phytophthora megakarya and P. palmivora, closely related causal agents of cacao black pod rot, underwent increases in genome sizes and gene numbers by different mechanisms.</title>
        <authorList>
            <person name="Ali S.S."/>
            <person name="Shao J."/>
            <person name="Lary D.J."/>
            <person name="Kronmiller B."/>
            <person name="Shen D."/>
            <person name="Strem M.D."/>
            <person name="Amoako-Attah I."/>
            <person name="Akrofi A.Y."/>
            <person name="Begoude B.A."/>
            <person name="Ten Hoopen G.M."/>
            <person name="Coulibaly K."/>
            <person name="Kebe B.I."/>
            <person name="Melnick R.L."/>
            <person name="Guiltinan M.J."/>
            <person name="Tyler B.M."/>
            <person name="Meinhardt L.W."/>
            <person name="Bailey B.A."/>
        </authorList>
    </citation>
    <scope>NUCLEOTIDE SEQUENCE [LARGE SCALE GENOMIC DNA]</scope>
    <source>
        <strain evidence="2">sbr112.9</strain>
    </source>
</reference>
<sequence length="85" mass="9412">MTQVFVTAPTFIIEETGDALVAKFRPNLTDPEITTRIYSEGKSATETYQEYVDRFLQMADGLTGGVDNAANVQHALGTFLRLAWP</sequence>
<proteinExistence type="predicted"/>
<organism evidence="1 2">
    <name type="scientific">Phytophthora palmivora</name>
    <dbReference type="NCBI Taxonomy" id="4796"/>
    <lineage>
        <taxon>Eukaryota</taxon>
        <taxon>Sar</taxon>
        <taxon>Stramenopiles</taxon>
        <taxon>Oomycota</taxon>
        <taxon>Peronosporomycetes</taxon>
        <taxon>Peronosporales</taxon>
        <taxon>Peronosporaceae</taxon>
        <taxon>Phytophthora</taxon>
    </lineage>
</organism>
<dbReference type="EMBL" id="NCKW01007818">
    <property type="protein sequence ID" value="POM69816.1"/>
    <property type="molecule type" value="Genomic_DNA"/>
</dbReference>
<comment type="caution">
    <text evidence="1">The sequence shown here is derived from an EMBL/GenBank/DDBJ whole genome shotgun (WGS) entry which is preliminary data.</text>
</comment>
<gene>
    <name evidence="1" type="ORF">PHPALM_13868</name>
</gene>
<dbReference type="OrthoDB" id="116720at2759"/>